<comment type="caution">
    <text evidence="3">The sequence shown here is derived from an EMBL/GenBank/DDBJ whole genome shotgun (WGS) entry which is preliminary data.</text>
</comment>
<dbReference type="HOGENOM" id="CLU_023938_0_0_1"/>
<dbReference type="InterPro" id="IPR036388">
    <property type="entry name" value="WH-like_DNA-bd_sf"/>
</dbReference>
<name>A0A066VEL9_TILAU</name>
<protein>
    <recommendedName>
        <fullName evidence="5">Peroxisome membrane anchor protein Pex14p N-terminal domain-containing protein</fullName>
    </recommendedName>
</protein>
<feature type="compositionally biased region" description="Basic and acidic residues" evidence="1">
    <location>
        <begin position="304"/>
        <end position="329"/>
    </location>
</feature>
<dbReference type="AlphaFoldDB" id="A0A066VEL9"/>
<feature type="compositionally biased region" description="Basic and acidic residues" evidence="1">
    <location>
        <begin position="589"/>
        <end position="598"/>
    </location>
</feature>
<feature type="region of interest" description="Disordered" evidence="1">
    <location>
        <begin position="1"/>
        <end position="38"/>
    </location>
</feature>
<keyword evidence="2" id="KW-0472">Membrane</keyword>
<accession>A0A066VEL9</accession>
<feature type="transmembrane region" description="Helical" evidence="2">
    <location>
        <begin position="201"/>
        <end position="222"/>
    </location>
</feature>
<sequence>MADTRHDAAAAKRSPPAPAPAIAANEGPSTSPSASDELHAQAVRFLASVRFHGHASEEEQRKFLRSKGLDDQAIERAYKDAARPEHMTSTSTLASSSSSAESGGSGSVASDASSDVPELAFEAAARAFDDPIRAAPVPVKTYPRSPLALYYDQNSASGGKVLTGAGDVSSGNGENAGQTQGTATQDPLTRYQVLLNFFRQLSYLMMLGGGFTALLVGLYRIYIMPRLIASQDARSILLKHHRDLFEQLGTKVKSLRRGSLAQLPGVVSGSGGAGWDAAGAHAGGEGASGIKLKSALKRVSFANDTKEPAPEPEHDSLSPSLREDEHTELSRCEKDGLLPQQKAVVPGSGLLIEALVEDREKASEECKEEGVDAGNEAVKGKGTGNKTKNKVAKDIDVNISLREALARLTSALKAETSAAAIGTPIVPSSTGSNDVASTGSGASVRTTPTNAIVADSYQEALLDDDDIVPGEDDDEQDEDDDDELEFDPFGAFTPKCTKKKRRADRKHGERKYSGYIAVSSSTSGAAAAGAGTASTALRAALSSLSGAVNTQTYMASTMAYGGQSQFRFSGLGSDAVATAGASAGSGEDDASKEQGSKEKLGDISVVKTEIRWLKGLLLSRRNFPSYGRQNLAPTTASATPVNQG</sequence>
<feature type="region of interest" description="Disordered" evidence="1">
    <location>
        <begin position="75"/>
        <end position="112"/>
    </location>
</feature>
<feature type="region of interest" description="Disordered" evidence="1">
    <location>
        <begin position="579"/>
        <end position="598"/>
    </location>
</feature>
<keyword evidence="2" id="KW-0812">Transmembrane</keyword>
<evidence type="ECO:0000256" key="2">
    <source>
        <dbReference type="SAM" id="Phobius"/>
    </source>
</evidence>
<feature type="compositionally biased region" description="Basic and acidic residues" evidence="1">
    <location>
        <begin position="75"/>
        <end position="86"/>
    </location>
</feature>
<dbReference type="OrthoDB" id="441517at2759"/>
<feature type="compositionally biased region" description="Low complexity" evidence="1">
    <location>
        <begin position="88"/>
        <end position="112"/>
    </location>
</feature>
<organism evidence="3 4">
    <name type="scientific">Tilletiaria anomala (strain ATCC 24038 / CBS 436.72 / UBC 951)</name>
    <dbReference type="NCBI Taxonomy" id="1037660"/>
    <lineage>
        <taxon>Eukaryota</taxon>
        <taxon>Fungi</taxon>
        <taxon>Dikarya</taxon>
        <taxon>Basidiomycota</taxon>
        <taxon>Ustilaginomycotina</taxon>
        <taxon>Exobasidiomycetes</taxon>
        <taxon>Georgefischeriales</taxon>
        <taxon>Tilletiariaceae</taxon>
        <taxon>Tilletiaria</taxon>
    </lineage>
</organism>
<feature type="region of interest" description="Disordered" evidence="1">
    <location>
        <begin position="424"/>
        <end position="504"/>
    </location>
</feature>
<evidence type="ECO:0000313" key="4">
    <source>
        <dbReference type="Proteomes" id="UP000027361"/>
    </source>
</evidence>
<dbReference type="GeneID" id="25265405"/>
<reference evidence="3 4" key="1">
    <citation type="submission" date="2014-05" db="EMBL/GenBank/DDBJ databases">
        <title>Draft genome sequence of a rare smut relative, Tilletiaria anomala UBC 951.</title>
        <authorList>
            <consortium name="DOE Joint Genome Institute"/>
            <person name="Toome M."/>
            <person name="Kuo A."/>
            <person name="Henrissat B."/>
            <person name="Lipzen A."/>
            <person name="Tritt A."/>
            <person name="Yoshinaga Y."/>
            <person name="Zane M."/>
            <person name="Barry K."/>
            <person name="Grigoriev I.V."/>
            <person name="Spatafora J.W."/>
            <person name="Aimea M.C."/>
        </authorList>
    </citation>
    <scope>NUCLEOTIDE SEQUENCE [LARGE SCALE GENOMIC DNA]</scope>
    <source>
        <strain evidence="3 4">UBC 951</strain>
    </source>
</reference>
<keyword evidence="4" id="KW-1185">Reference proteome</keyword>
<dbReference type="Proteomes" id="UP000027361">
    <property type="component" value="Unassembled WGS sequence"/>
</dbReference>
<feature type="compositionally biased region" description="Polar residues" evidence="1">
    <location>
        <begin position="426"/>
        <end position="450"/>
    </location>
</feature>
<proteinExistence type="predicted"/>
<dbReference type="InParanoid" id="A0A066VEL9"/>
<evidence type="ECO:0000256" key="1">
    <source>
        <dbReference type="SAM" id="MobiDB-lite"/>
    </source>
</evidence>
<feature type="compositionally biased region" description="Basic and acidic residues" evidence="1">
    <location>
        <begin position="1"/>
        <end position="10"/>
    </location>
</feature>
<dbReference type="Gene3D" id="1.10.10.10">
    <property type="entry name" value="Winged helix-like DNA-binding domain superfamily/Winged helix DNA-binding domain"/>
    <property type="match status" value="1"/>
</dbReference>
<dbReference type="RefSeq" id="XP_013240274.1">
    <property type="nucleotide sequence ID" value="XM_013384820.1"/>
</dbReference>
<feature type="region of interest" description="Disordered" evidence="1">
    <location>
        <begin position="303"/>
        <end position="329"/>
    </location>
</feature>
<dbReference type="EMBL" id="JMSN01000147">
    <property type="protein sequence ID" value="KDN37209.1"/>
    <property type="molecule type" value="Genomic_DNA"/>
</dbReference>
<keyword evidence="2" id="KW-1133">Transmembrane helix</keyword>
<evidence type="ECO:0008006" key="5">
    <source>
        <dbReference type="Google" id="ProtNLM"/>
    </source>
</evidence>
<gene>
    <name evidence="3" type="ORF">K437DRAFT_259903</name>
</gene>
<feature type="compositionally biased region" description="Acidic residues" evidence="1">
    <location>
        <begin position="461"/>
        <end position="486"/>
    </location>
</feature>
<evidence type="ECO:0000313" key="3">
    <source>
        <dbReference type="EMBL" id="KDN37209.1"/>
    </source>
</evidence>